<dbReference type="eggNOG" id="ENOG502QQ7B">
    <property type="taxonomic scope" value="Eukaryota"/>
</dbReference>
<dbReference type="GeneID" id="7451851"/>
<name>B8LDV8_THAPS</name>
<proteinExistence type="predicted"/>
<dbReference type="PANTHER" id="PTHR48064:SF6">
    <property type="entry name" value="RECEPTOR-LIKE PROTEIN KINASE 2"/>
    <property type="match status" value="1"/>
</dbReference>
<dbReference type="OMA" id="DAICNTH"/>
<dbReference type="RefSeq" id="XP_002297225.1">
    <property type="nucleotide sequence ID" value="XM_002297189.1"/>
</dbReference>
<dbReference type="PANTHER" id="PTHR48064">
    <property type="entry name" value="OS01G0750400 PROTEIN"/>
    <property type="match status" value="1"/>
</dbReference>
<evidence type="ECO:0000313" key="1">
    <source>
        <dbReference type="EMBL" id="EED86550.1"/>
    </source>
</evidence>
<evidence type="ECO:0000313" key="2">
    <source>
        <dbReference type="Proteomes" id="UP000001449"/>
    </source>
</evidence>
<dbReference type="GO" id="GO:0005886">
    <property type="term" value="C:plasma membrane"/>
    <property type="evidence" value="ECO:0000318"/>
    <property type="project" value="GO_Central"/>
</dbReference>
<feature type="non-terminal residue" evidence="1">
    <location>
        <position position="403"/>
    </location>
</feature>
<dbReference type="InParanoid" id="B8LDV8"/>
<accession>B8LDV8</accession>
<dbReference type="Pfam" id="PF13855">
    <property type="entry name" value="LRR_8"/>
    <property type="match status" value="2"/>
</dbReference>
<dbReference type="Gene3D" id="3.80.10.10">
    <property type="entry name" value="Ribonuclease Inhibitor"/>
    <property type="match status" value="1"/>
</dbReference>
<reference evidence="1 2" key="1">
    <citation type="journal article" date="2004" name="Science">
        <title>The genome of the diatom Thalassiosira pseudonana: ecology, evolution, and metabolism.</title>
        <authorList>
            <person name="Armbrust E.V."/>
            <person name="Berges J.A."/>
            <person name="Bowler C."/>
            <person name="Green B.R."/>
            <person name="Martinez D."/>
            <person name="Putnam N.H."/>
            <person name="Zhou S."/>
            <person name="Allen A.E."/>
            <person name="Apt K.E."/>
            <person name="Bechner M."/>
            <person name="Brzezinski M.A."/>
            <person name="Chaal B.K."/>
            <person name="Chiovitti A."/>
            <person name="Davis A.K."/>
            <person name="Demarest M.S."/>
            <person name="Detter J.C."/>
            <person name="Glavina T."/>
            <person name="Goodstein D."/>
            <person name="Hadi M.Z."/>
            <person name="Hellsten U."/>
            <person name="Hildebrand M."/>
            <person name="Jenkins B.D."/>
            <person name="Jurka J."/>
            <person name="Kapitonov V.V."/>
            <person name="Kroger N."/>
            <person name="Lau W.W."/>
            <person name="Lane T.W."/>
            <person name="Larimer F.W."/>
            <person name="Lippmeier J.C."/>
            <person name="Lucas S."/>
            <person name="Medina M."/>
            <person name="Montsant A."/>
            <person name="Obornik M."/>
            <person name="Parker M.S."/>
            <person name="Palenik B."/>
            <person name="Pazour G.J."/>
            <person name="Richardson P.M."/>
            <person name="Rynearson T.A."/>
            <person name="Saito M.A."/>
            <person name="Schwartz D.C."/>
            <person name="Thamatrakoln K."/>
            <person name="Valentin K."/>
            <person name="Vardi A."/>
            <person name="Wilkerson F.P."/>
            <person name="Rokhsar D.S."/>
        </authorList>
    </citation>
    <scope>NUCLEOTIDE SEQUENCE [LARGE SCALE GENOMIC DNA]</scope>
    <source>
        <strain evidence="1 2">CCMP1335</strain>
    </source>
</reference>
<protein>
    <recommendedName>
        <fullName evidence="3">L domain-like protein</fullName>
    </recommendedName>
</protein>
<reference evidence="1 2" key="2">
    <citation type="journal article" date="2008" name="Nature">
        <title>The Phaeodactylum genome reveals the evolutionary history of diatom genomes.</title>
        <authorList>
            <person name="Bowler C."/>
            <person name="Allen A.E."/>
            <person name="Badger J.H."/>
            <person name="Grimwood J."/>
            <person name="Jabbari K."/>
            <person name="Kuo A."/>
            <person name="Maheswari U."/>
            <person name="Martens C."/>
            <person name="Maumus F."/>
            <person name="Otillar R.P."/>
            <person name="Rayko E."/>
            <person name="Salamov A."/>
            <person name="Vandepoele K."/>
            <person name="Beszteri B."/>
            <person name="Gruber A."/>
            <person name="Heijde M."/>
            <person name="Katinka M."/>
            <person name="Mock T."/>
            <person name="Valentin K."/>
            <person name="Verret F."/>
            <person name="Berges J.A."/>
            <person name="Brownlee C."/>
            <person name="Cadoret J.P."/>
            <person name="Chiovitti A."/>
            <person name="Choi C.J."/>
            <person name="Coesel S."/>
            <person name="De Martino A."/>
            <person name="Detter J.C."/>
            <person name="Durkin C."/>
            <person name="Falciatore A."/>
            <person name="Fournet J."/>
            <person name="Haruta M."/>
            <person name="Huysman M.J."/>
            <person name="Jenkins B.D."/>
            <person name="Jiroutova K."/>
            <person name="Jorgensen R.E."/>
            <person name="Joubert Y."/>
            <person name="Kaplan A."/>
            <person name="Kroger N."/>
            <person name="Kroth P.G."/>
            <person name="La Roche J."/>
            <person name="Lindquist E."/>
            <person name="Lommer M."/>
            <person name="Martin-Jezequel V."/>
            <person name="Lopez P.J."/>
            <person name="Lucas S."/>
            <person name="Mangogna M."/>
            <person name="McGinnis K."/>
            <person name="Medlin L.K."/>
            <person name="Montsant A."/>
            <person name="Oudot-Le Secq M.P."/>
            <person name="Napoli C."/>
            <person name="Obornik M."/>
            <person name="Parker M.S."/>
            <person name="Petit J.L."/>
            <person name="Porcel B.M."/>
            <person name="Poulsen N."/>
            <person name="Robison M."/>
            <person name="Rychlewski L."/>
            <person name="Rynearson T.A."/>
            <person name="Schmutz J."/>
            <person name="Shapiro H."/>
            <person name="Siaut M."/>
            <person name="Stanley M."/>
            <person name="Sussman M.R."/>
            <person name="Taylor A.R."/>
            <person name="Vardi A."/>
            <person name="von Dassow P."/>
            <person name="Vyverman W."/>
            <person name="Willis A."/>
            <person name="Wyrwicz L.S."/>
            <person name="Rokhsar D.S."/>
            <person name="Weissenbach J."/>
            <person name="Armbrust E.V."/>
            <person name="Green B.R."/>
            <person name="Van de Peer Y."/>
            <person name="Grigoriev I.V."/>
        </authorList>
    </citation>
    <scope>NUCLEOTIDE SEQUENCE [LARGE SCALE GENOMIC DNA]</scope>
    <source>
        <strain evidence="1 2">CCMP1335</strain>
    </source>
</reference>
<dbReference type="Proteomes" id="UP000001449">
    <property type="component" value="Unassembled WGS sequence"/>
</dbReference>
<dbReference type="AlphaFoldDB" id="B8LDV8"/>
<sequence>MYFNFRVPNNLTGSLPSELGHFVDTYSFLLESQEYLSGPLPETIGNMTQLYSLAILFNGPDFGGEIPESLFKINTIEGIRIEDNLGEWSLPSDIVVDEVSVLTHLHLRKIRLTGTAPSWLSQLTNLTILDLSLNGDLYGPIPESLGEFPSIKYLNLYGNQLNGTIPASLGNLTQVTTLVFGNNKLQGTIPDELGRLSNLLLLDLSYNHMSGSIPSTFSDLANLEYLVLNGNNFNGTIDVLEPLTNLTSLLIRKNSFSGTIPIDIFSELEGEIALDLGFNQFVGEIPTNFGSLTNLSELNVVSGVISFSFNDIGLTLSLPIAAYFVATENSFDEDSTDAIVCNNTKFIILDCSTCTCCDVCCEGEGDSNVCDIHMTAYGHLGLDCADWWMFCSDVTYDPLPVSS</sequence>
<dbReference type="PaxDb" id="35128-Thaps270005"/>
<organism evidence="1 2">
    <name type="scientific">Thalassiosira pseudonana</name>
    <name type="common">Marine diatom</name>
    <name type="synonym">Cyclotella nana</name>
    <dbReference type="NCBI Taxonomy" id="35128"/>
    <lineage>
        <taxon>Eukaryota</taxon>
        <taxon>Sar</taxon>
        <taxon>Stramenopiles</taxon>
        <taxon>Ochrophyta</taxon>
        <taxon>Bacillariophyta</taxon>
        <taxon>Coscinodiscophyceae</taxon>
        <taxon>Thalassiosirophycidae</taxon>
        <taxon>Thalassiosirales</taxon>
        <taxon>Thalassiosiraceae</taxon>
        <taxon>Thalassiosira</taxon>
    </lineage>
</organism>
<gene>
    <name evidence="1" type="ORF">THAPSDRAFT_270005</name>
</gene>
<dbReference type="GO" id="GO:0038023">
    <property type="term" value="F:signaling receptor activity"/>
    <property type="evidence" value="ECO:0000318"/>
    <property type="project" value="GO_Central"/>
</dbReference>
<dbReference type="HOGENOM" id="CLU_684253_0_0_1"/>
<dbReference type="InterPro" id="IPR032675">
    <property type="entry name" value="LRR_dom_sf"/>
</dbReference>
<dbReference type="KEGG" id="tps:THAPSDRAFT_270005"/>
<dbReference type="SUPFAM" id="SSF52058">
    <property type="entry name" value="L domain-like"/>
    <property type="match status" value="1"/>
</dbReference>
<dbReference type="EMBL" id="DS999421">
    <property type="protein sequence ID" value="EED86550.1"/>
    <property type="molecule type" value="Genomic_DNA"/>
</dbReference>
<keyword evidence="2" id="KW-1185">Reference proteome</keyword>
<dbReference type="FunFam" id="3.80.10.10:FF:001993">
    <property type="entry name" value="Predicted protein"/>
    <property type="match status" value="1"/>
</dbReference>
<dbReference type="InterPro" id="IPR001611">
    <property type="entry name" value="Leu-rich_rpt"/>
</dbReference>
<dbReference type="InterPro" id="IPR053038">
    <property type="entry name" value="RLP_Defense"/>
</dbReference>
<evidence type="ECO:0008006" key="3">
    <source>
        <dbReference type="Google" id="ProtNLM"/>
    </source>
</evidence>
<dbReference type="STRING" id="35128.B8LDV8"/>